<gene>
    <name evidence="8" type="ORF">ENK44_10490</name>
</gene>
<dbReference type="InterPro" id="IPR004839">
    <property type="entry name" value="Aminotransferase_I/II_large"/>
</dbReference>
<evidence type="ECO:0000256" key="4">
    <source>
        <dbReference type="ARBA" id="ARBA00022679"/>
    </source>
</evidence>
<dbReference type="GO" id="GO:0008483">
    <property type="term" value="F:transaminase activity"/>
    <property type="evidence" value="ECO:0007669"/>
    <property type="project" value="UniProtKB-KW"/>
</dbReference>
<proteinExistence type="inferred from homology"/>
<accession>A0A7V4UE77</accession>
<comment type="similarity">
    <text evidence="2 6">Belongs to the class-I pyridoxal-phosphate-dependent aminotransferase family.</text>
</comment>
<dbReference type="InterPro" id="IPR015421">
    <property type="entry name" value="PyrdxlP-dep_Trfase_major"/>
</dbReference>
<sequence>MKHLSRRGVNMPSSPIRRLAAYGDQAVAAGKHVYHLNIGQPDIKTPETFMNPIKNLDMPVLAYGPSGGLMSLRKKLSTYYKRFDIDVEAEDILVTTGGSEAILFTLMTITDPGDEIIIPEPFYTNYNGFAVEAGVKIVPITSGVEDDFQLPPIDTITEKITERTRAIVICNPNNPTGYVYSKAELQALRDIVVKHDLFLLADEVYREFVYDGLTHTSILHLDGIDDRAIILDSVSKRYSACGARIGMIVTRNREIIDAALKFGMARLCPPTIEQIGTEEAIDTPQEYFNEVIQEYDERRRVMVEALRAMPGVVAPMPKGAFYLVVKLPVDDADAFAQWLLTDFDVENETVMVAPANGFYSTPNLGKDEVRIAYVLNVDDIKKAMRILAEGLKAYPGRTI</sequence>
<dbReference type="Proteomes" id="UP000885779">
    <property type="component" value="Unassembled WGS sequence"/>
</dbReference>
<organism evidence="8">
    <name type="scientific">Caldithrix abyssi</name>
    <dbReference type="NCBI Taxonomy" id="187145"/>
    <lineage>
        <taxon>Bacteria</taxon>
        <taxon>Pseudomonadati</taxon>
        <taxon>Calditrichota</taxon>
        <taxon>Calditrichia</taxon>
        <taxon>Calditrichales</taxon>
        <taxon>Calditrichaceae</taxon>
        <taxon>Caldithrix</taxon>
    </lineage>
</organism>
<dbReference type="Gene3D" id="3.90.1150.10">
    <property type="entry name" value="Aspartate Aminotransferase, domain 1"/>
    <property type="match status" value="1"/>
</dbReference>
<protein>
    <recommendedName>
        <fullName evidence="6">Aminotransferase</fullName>
        <ecNumber evidence="6">2.6.1.-</ecNumber>
    </recommendedName>
</protein>
<dbReference type="PANTHER" id="PTHR46383">
    <property type="entry name" value="ASPARTATE AMINOTRANSFERASE"/>
    <property type="match status" value="1"/>
</dbReference>
<dbReference type="NCBIfam" id="NF005744">
    <property type="entry name" value="PRK07568.1"/>
    <property type="match status" value="1"/>
</dbReference>
<dbReference type="Gene3D" id="3.40.640.10">
    <property type="entry name" value="Type I PLP-dependent aspartate aminotransferase-like (Major domain)"/>
    <property type="match status" value="1"/>
</dbReference>
<evidence type="ECO:0000256" key="6">
    <source>
        <dbReference type="RuleBase" id="RU000481"/>
    </source>
</evidence>
<dbReference type="GO" id="GO:0006520">
    <property type="term" value="P:amino acid metabolic process"/>
    <property type="evidence" value="ECO:0007669"/>
    <property type="project" value="InterPro"/>
</dbReference>
<comment type="caution">
    <text evidence="8">The sequence shown here is derived from an EMBL/GenBank/DDBJ whole genome shotgun (WGS) entry which is preliminary data.</text>
</comment>
<dbReference type="AlphaFoldDB" id="A0A7V4UE77"/>
<dbReference type="EMBL" id="DRQG01000098">
    <property type="protein sequence ID" value="HGY56122.1"/>
    <property type="molecule type" value="Genomic_DNA"/>
</dbReference>
<evidence type="ECO:0000256" key="3">
    <source>
        <dbReference type="ARBA" id="ARBA00022576"/>
    </source>
</evidence>
<evidence type="ECO:0000259" key="7">
    <source>
        <dbReference type="Pfam" id="PF00155"/>
    </source>
</evidence>
<reference evidence="8" key="1">
    <citation type="journal article" date="2020" name="mSystems">
        <title>Genome- and Community-Level Interaction Insights into Carbon Utilization and Element Cycling Functions of Hydrothermarchaeota in Hydrothermal Sediment.</title>
        <authorList>
            <person name="Zhou Z."/>
            <person name="Liu Y."/>
            <person name="Xu W."/>
            <person name="Pan J."/>
            <person name="Luo Z.H."/>
            <person name="Li M."/>
        </authorList>
    </citation>
    <scope>NUCLEOTIDE SEQUENCE [LARGE SCALE GENOMIC DNA]</scope>
    <source>
        <strain evidence="8">HyVt-577</strain>
    </source>
</reference>
<dbReference type="CDD" id="cd00609">
    <property type="entry name" value="AAT_like"/>
    <property type="match status" value="1"/>
</dbReference>
<dbReference type="Pfam" id="PF00155">
    <property type="entry name" value="Aminotran_1_2"/>
    <property type="match status" value="1"/>
</dbReference>
<comment type="cofactor">
    <cofactor evidence="1 6">
        <name>pyridoxal 5'-phosphate</name>
        <dbReference type="ChEBI" id="CHEBI:597326"/>
    </cofactor>
</comment>
<dbReference type="SUPFAM" id="SSF53383">
    <property type="entry name" value="PLP-dependent transferases"/>
    <property type="match status" value="1"/>
</dbReference>
<dbReference type="InterPro" id="IPR015422">
    <property type="entry name" value="PyrdxlP-dep_Trfase_small"/>
</dbReference>
<evidence type="ECO:0000256" key="2">
    <source>
        <dbReference type="ARBA" id="ARBA00007441"/>
    </source>
</evidence>
<dbReference type="PROSITE" id="PS00105">
    <property type="entry name" value="AA_TRANSFER_CLASS_1"/>
    <property type="match status" value="1"/>
</dbReference>
<dbReference type="GO" id="GO:0030170">
    <property type="term" value="F:pyridoxal phosphate binding"/>
    <property type="evidence" value="ECO:0007669"/>
    <property type="project" value="InterPro"/>
</dbReference>
<dbReference type="InterPro" id="IPR050596">
    <property type="entry name" value="AspAT/PAT-like"/>
</dbReference>
<evidence type="ECO:0000256" key="1">
    <source>
        <dbReference type="ARBA" id="ARBA00001933"/>
    </source>
</evidence>
<keyword evidence="4 6" id="KW-0808">Transferase</keyword>
<feature type="domain" description="Aminotransferase class I/classII large" evidence="7">
    <location>
        <begin position="33"/>
        <end position="385"/>
    </location>
</feature>
<evidence type="ECO:0000313" key="8">
    <source>
        <dbReference type="EMBL" id="HGY56122.1"/>
    </source>
</evidence>
<keyword evidence="5" id="KW-0663">Pyridoxal phosphate</keyword>
<keyword evidence="3 6" id="KW-0032">Aminotransferase</keyword>
<name>A0A7V4UE77_CALAY</name>
<dbReference type="InterPro" id="IPR015424">
    <property type="entry name" value="PyrdxlP-dep_Trfase"/>
</dbReference>
<dbReference type="EC" id="2.6.1.-" evidence="6"/>
<evidence type="ECO:0000256" key="5">
    <source>
        <dbReference type="ARBA" id="ARBA00022898"/>
    </source>
</evidence>
<dbReference type="InterPro" id="IPR004838">
    <property type="entry name" value="NHTrfase_class1_PyrdxlP-BS"/>
</dbReference>